<feature type="region of interest" description="Disordered" evidence="1">
    <location>
        <begin position="607"/>
        <end position="629"/>
    </location>
</feature>
<feature type="compositionally biased region" description="Acidic residues" evidence="1">
    <location>
        <begin position="574"/>
        <end position="587"/>
    </location>
</feature>
<reference evidence="2 3" key="1">
    <citation type="submission" date="2023-09" db="EMBL/GenBank/DDBJ databases">
        <title>Pangenome analysis of Batrachochytrium dendrobatidis and related Chytrids.</title>
        <authorList>
            <person name="Yacoub M.N."/>
            <person name="Stajich J.E."/>
            <person name="James T.Y."/>
        </authorList>
    </citation>
    <scope>NUCLEOTIDE SEQUENCE [LARGE SCALE GENOMIC DNA]</scope>
    <source>
        <strain evidence="2 3">JEL0888</strain>
    </source>
</reference>
<proteinExistence type="predicted"/>
<name>A0ABR4N7G9_9FUNG</name>
<evidence type="ECO:0008006" key="4">
    <source>
        <dbReference type="Google" id="ProtNLM"/>
    </source>
</evidence>
<evidence type="ECO:0000256" key="1">
    <source>
        <dbReference type="SAM" id="MobiDB-lite"/>
    </source>
</evidence>
<dbReference type="Proteomes" id="UP001527925">
    <property type="component" value="Unassembled WGS sequence"/>
</dbReference>
<comment type="caution">
    <text evidence="2">The sequence shown here is derived from an EMBL/GenBank/DDBJ whole genome shotgun (WGS) entry which is preliminary data.</text>
</comment>
<keyword evidence="3" id="KW-1185">Reference proteome</keyword>
<protein>
    <recommendedName>
        <fullName evidence="4">Ankyrin repeat protein</fullName>
    </recommendedName>
</protein>
<dbReference type="PANTHER" id="PTHR46586:SF3">
    <property type="entry name" value="ANKYRIN REPEAT-CONTAINING PROTEIN"/>
    <property type="match status" value="1"/>
</dbReference>
<dbReference type="Gene3D" id="1.25.40.20">
    <property type="entry name" value="Ankyrin repeat-containing domain"/>
    <property type="match status" value="1"/>
</dbReference>
<dbReference type="InterPro" id="IPR052050">
    <property type="entry name" value="SecEffector_AnkRepeat"/>
</dbReference>
<evidence type="ECO:0000313" key="2">
    <source>
        <dbReference type="EMBL" id="KAL2915476.1"/>
    </source>
</evidence>
<sequence>MSLATPRPQGAAAAARLAPRFAGCRDLCDLIDRLPAELTDQIFEAAGPLTQWLHERERRPMTRTAFSLLVVDCFKQDRCDVVDQLPRRAVLSFELLFVRTRRMRQLALQFQRPETIGPLTGVELVGGRVPGRALRPLEDMVYFALDPVLEPLAHELLDLAVAACAGRTPDKDMRHAVTDCAAGLGRLDVLRAVPPRSRSAFKSAFEFACKNRRAGAMQHLAVTARRHMNLSYDGALEGGHLDIAAALRALDMPVAAPSGDAIHWALHGGHADAVWWLLRDRTMWNVDGLRHIKGWAATYGLTDMLRFAIKYRIGDPVTTWVLDCAASGGQLETLKWLHARKGPQCSIEGFMRAAEGGHLETFVWLWNTLRAKRPRVDGMLDAAARGQLAVIEFFARHTSYSLKDLADEAIEHGHLEVTRLLVDMGRAAPNHETLLRIVQRGHVHCMRWLCAQLLDQPLWPDTVEIAVRRGYRAMVEFLVDERGVEISRTAIVEARRVPENGILDFLVARCPVEVVALSLAEMVAADMTHHLVGSRGASGGRSGRHGRDQDEDSDEFEDMDDDDEGQHGVHDNGEDSDDSDDEWEDEPNSATPAAVIAASAALHASGSVTVPADGSGGDGGESSNAQSGASSMFQSLFGAFVSAAPSTLPGTQGSSTATQPSSEDPDEQWFDAEEMDEASG</sequence>
<accession>A0ABR4N7G9</accession>
<dbReference type="SUPFAM" id="SSF48403">
    <property type="entry name" value="Ankyrin repeat"/>
    <property type="match status" value="1"/>
</dbReference>
<dbReference type="InterPro" id="IPR036770">
    <property type="entry name" value="Ankyrin_rpt-contain_sf"/>
</dbReference>
<organism evidence="2 3">
    <name type="scientific">Polyrhizophydium stewartii</name>
    <dbReference type="NCBI Taxonomy" id="2732419"/>
    <lineage>
        <taxon>Eukaryota</taxon>
        <taxon>Fungi</taxon>
        <taxon>Fungi incertae sedis</taxon>
        <taxon>Chytridiomycota</taxon>
        <taxon>Chytridiomycota incertae sedis</taxon>
        <taxon>Chytridiomycetes</taxon>
        <taxon>Rhizophydiales</taxon>
        <taxon>Rhizophydiales incertae sedis</taxon>
        <taxon>Polyrhizophydium</taxon>
    </lineage>
</organism>
<dbReference type="PANTHER" id="PTHR46586">
    <property type="entry name" value="ANKYRIN REPEAT-CONTAINING PROTEIN"/>
    <property type="match status" value="1"/>
</dbReference>
<gene>
    <name evidence="2" type="ORF">HK105_205092</name>
</gene>
<feature type="compositionally biased region" description="Polar residues" evidence="1">
    <location>
        <begin position="644"/>
        <end position="662"/>
    </location>
</feature>
<evidence type="ECO:0000313" key="3">
    <source>
        <dbReference type="Proteomes" id="UP001527925"/>
    </source>
</evidence>
<feature type="region of interest" description="Disordered" evidence="1">
    <location>
        <begin position="644"/>
        <end position="680"/>
    </location>
</feature>
<dbReference type="EMBL" id="JADGIZ020000024">
    <property type="protein sequence ID" value="KAL2915476.1"/>
    <property type="molecule type" value="Genomic_DNA"/>
</dbReference>
<feature type="region of interest" description="Disordered" evidence="1">
    <location>
        <begin position="533"/>
        <end position="590"/>
    </location>
</feature>
<feature type="compositionally biased region" description="Acidic residues" evidence="1">
    <location>
        <begin position="549"/>
        <end position="564"/>
    </location>
</feature>
<feature type="compositionally biased region" description="Acidic residues" evidence="1">
    <location>
        <begin position="663"/>
        <end position="680"/>
    </location>
</feature>